<accession>X1EAG8</accession>
<dbReference type="AlphaFoldDB" id="X1EAG8"/>
<dbReference type="SUPFAM" id="SSF53448">
    <property type="entry name" value="Nucleotide-diphospho-sugar transferases"/>
    <property type="match status" value="1"/>
</dbReference>
<dbReference type="EMBL" id="BARU01002557">
    <property type="protein sequence ID" value="GAH29582.1"/>
    <property type="molecule type" value="Genomic_DNA"/>
</dbReference>
<dbReference type="InterPro" id="IPR001173">
    <property type="entry name" value="Glyco_trans_2-like"/>
</dbReference>
<comment type="caution">
    <text evidence="2">The sequence shown here is derived from an EMBL/GenBank/DDBJ whole genome shotgun (WGS) entry which is preliminary data.</text>
</comment>
<evidence type="ECO:0000259" key="1">
    <source>
        <dbReference type="Pfam" id="PF00535"/>
    </source>
</evidence>
<organism evidence="2">
    <name type="scientific">marine sediment metagenome</name>
    <dbReference type="NCBI Taxonomy" id="412755"/>
    <lineage>
        <taxon>unclassified sequences</taxon>
        <taxon>metagenomes</taxon>
        <taxon>ecological metagenomes</taxon>
    </lineage>
</organism>
<reference evidence="2" key="1">
    <citation type="journal article" date="2014" name="Front. Microbiol.">
        <title>High frequency of phylogenetically diverse reductive dehalogenase-homologous genes in deep subseafloor sedimentary metagenomes.</title>
        <authorList>
            <person name="Kawai M."/>
            <person name="Futagami T."/>
            <person name="Toyoda A."/>
            <person name="Takaki Y."/>
            <person name="Nishi S."/>
            <person name="Hori S."/>
            <person name="Arai W."/>
            <person name="Tsubouchi T."/>
            <person name="Morono Y."/>
            <person name="Uchiyama I."/>
            <person name="Ito T."/>
            <person name="Fujiyama A."/>
            <person name="Inagaki F."/>
            <person name="Takami H."/>
        </authorList>
    </citation>
    <scope>NUCLEOTIDE SEQUENCE</scope>
    <source>
        <strain evidence="2">Expedition CK06-06</strain>
    </source>
</reference>
<proteinExistence type="predicted"/>
<dbReference type="Gene3D" id="3.90.550.10">
    <property type="entry name" value="Spore Coat Polysaccharide Biosynthesis Protein SpsA, Chain A"/>
    <property type="match status" value="1"/>
</dbReference>
<evidence type="ECO:0000313" key="2">
    <source>
        <dbReference type="EMBL" id="GAH29582.1"/>
    </source>
</evidence>
<name>X1EAG8_9ZZZZ</name>
<gene>
    <name evidence="2" type="ORF">S03H2_05983</name>
</gene>
<sequence>MKLDVILSTFNRKRLLKVAIDSILGQTSQDWELWVFDDGSSYDFQK</sequence>
<feature type="domain" description="Glycosyltransferase 2-like" evidence="1">
    <location>
        <begin position="5"/>
        <end position="42"/>
    </location>
</feature>
<protein>
    <recommendedName>
        <fullName evidence="1">Glycosyltransferase 2-like domain-containing protein</fullName>
    </recommendedName>
</protein>
<dbReference type="Pfam" id="PF00535">
    <property type="entry name" value="Glycos_transf_2"/>
    <property type="match status" value="1"/>
</dbReference>
<dbReference type="InterPro" id="IPR029044">
    <property type="entry name" value="Nucleotide-diphossugar_trans"/>
</dbReference>
<feature type="non-terminal residue" evidence="2">
    <location>
        <position position="46"/>
    </location>
</feature>